<reference evidence="1 2" key="1">
    <citation type="submission" date="2021-02" db="EMBL/GenBank/DDBJ databases">
        <title>Variation within the Batrachochytrium salamandrivorans European outbreak.</title>
        <authorList>
            <person name="Kelly M."/>
            <person name="Pasmans F."/>
            <person name="Shea T.P."/>
            <person name="Munoz J.F."/>
            <person name="Carranza S."/>
            <person name="Cuomo C.A."/>
            <person name="Martel A."/>
        </authorList>
    </citation>
    <scope>NUCLEOTIDE SEQUENCE [LARGE SCALE GENOMIC DNA]</scope>
    <source>
        <strain evidence="1 2">AMFP18/2</strain>
    </source>
</reference>
<dbReference type="Proteomes" id="UP001648503">
    <property type="component" value="Unassembled WGS sequence"/>
</dbReference>
<evidence type="ECO:0000313" key="2">
    <source>
        <dbReference type="Proteomes" id="UP001648503"/>
    </source>
</evidence>
<dbReference type="EMBL" id="JAFCIX010000339">
    <property type="protein sequence ID" value="KAH6594153.1"/>
    <property type="molecule type" value="Genomic_DNA"/>
</dbReference>
<proteinExistence type="predicted"/>
<keyword evidence="2" id="KW-1185">Reference proteome</keyword>
<protein>
    <submittedName>
        <fullName evidence="1">Uncharacterized protein</fullName>
    </submittedName>
</protein>
<evidence type="ECO:0000313" key="1">
    <source>
        <dbReference type="EMBL" id="KAH6594153.1"/>
    </source>
</evidence>
<organism evidence="1 2">
    <name type="scientific">Batrachochytrium salamandrivorans</name>
    <dbReference type="NCBI Taxonomy" id="1357716"/>
    <lineage>
        <taxon>Eukaryota</taxon>
        <taxon>Fungi</taxon>
        <taxon>Fungi incertae sedis</taxon>
        <taxon>Chytridiomycota</taxon>
        <taxon>Chytridiomycota incertae sedis</taxon>
        <taxon>Chytridiomycetes</taxon>
        <taxon>Rhizophydiales</taxon>
        <taxon>Rhizophydiales incertae sedis</taxon>
        <taxon>Batrachochytrium</taxon>
    </lineage>
</organism>
<gene>
    <name evidence="1" type="ORF">BASA50_006850</name>
</gene>
<name>A0ABQ8FBM8_9FUNG</name>
<comment type="caution">
    <text evidence="1">The sequence shown here is derived from an EMBL/GenBank/DDBJ whole genome shotgun (WGS) entry which is preliminary data.</text>
</comment>
<accession>A0ABQ8FBM8</accession>
<sequence length="108" mass="12180">MVIIIEKSIATTAPSTSHTPLKHAEHTCKVPCTERKSDCITNTYGTNNITSSYSKTHNHEIMAGKDIQPPIIYQVPIDYHPVCSHQQQHQLYCQSLLHNHHLIGDHSN</sequence>